<dbReference type="InterPro" id="IPR006638">
    <property type="entry name" value="Elp3/MiaA/NifB-like_rSAM"/>
</dbReference>
<dbReference type="PANTHER" id="PTHR13932">
    <property type="entry name" value="COPROPORPHYRINIGEN III OXIDASE"/>
    <property type="match status" value="1"/>
</dbReference>
<accession>A0A345XMK8</accession>
<organism evidence="7 8">
    <name type="scientific">Streptomyces armeniacus</name>
    <dbReference type="NCBI Taxonomy" id="83291"/>
    <lineage>
        <taxon>Bacteria</taxon>
        <taxon>Bacillati</taxon>
        <taxon>Actinomycetota</taxon>
        <taxon>Actinomycetes</taxon>
        <taxon>Kitasatosporales</taxon>
        <taxon>Streptomycetaceae</taxon>
        <taxon>Streptomyces</taxon>
    </lineage>
</organism>
<dbReference type="GO" id="GO:0051539">
    <property type="term" value="F:4 iron, 4 sulfur cluster binding"/>
    <property type="evidence" value="ECO:0007669"/>
    <property type="project" value="TreeGrafter"/>
</dbReference>
<keyword evidence="8" id="KW-1185">Reference proteome</keyword>
<dbReference type="PROSITE" id="PS51918">
    <property type="entry name" value="RADICAL_SAM"/>
    <property type="match status" value="1"/>
</dbReference>
<evidence type="ECO:0000256" key="5">
    <source>
        <dbReference type="ARBA" id="ARBA00023014"/>
    </source>
</evidence>
<dbReference type="AlphaFoldDB" id="A0A345XMK8"/>
<sequence length="478" mass="53979">MTSLHDQLADHISQGVIPPYQYSYPPRSAYRPLEPGAWDVGEVWDRDLANHQSPELNLYLHVPFCNVKCGFCNLYTVISTDQDVYDAYTDALCTQIRDHAAIIQARRLRTVYIGGGTPALLRTEHFEQIFTTLAEIYPNWRSTVEEVAIEATPDSVVDNPDGFARLLELGLTRANIGIQSLVPQEIREAGRSRSNEDVIREAVRIVQEQGLPDLSTDLIMGFAGQTPESWRHSVDELARLEPTTVSTYFLTVRPDAWFSKTGSYQYMWDPALYERYDYAREVLTGAGYVQEGSVRYKKPGRGGYVQKVLTFRGVPLLGLGVGARSYTSVLDYMTGSVRPSAKEVADYIRKARNHELAPVTGFPLTGEEIVRKRLVLDTFDLDLSELDRFGLDRIGGEVTAVLDAAETNGLIHRLGRRVQLTPKGFKYRDILSWMFYSEHVKTLDREHYEGLHKANRRARKTMGADPVRITGIDLKEPA</sequence>
<feature type="domain" description="Radical SAM core" evidence="6">
    <location>
        <begin position="50"/>
        <end position="295"/>
    </location>
</feature>
<dbReference type="SUPFAM" id="SSF102114">
    <property type="entry name" value="Radical SAM enzymes"/>
    <property type="match status" value="1"/>
</dbReference>
<dbReference type="InterPro" id="IPR013785">
    <property type="entry name" value="Aldolase_TIM"/>
</dbReference>
<dbReference type="InterPro" id="IPR058240">
    <property type="entry name" value="rSAM_sf"/>
</dbReference>
<dbReference type="CDD" id="cd01335">
    <property type="entry name" value="Radical_SAM"/>
    <property type="match status" value="1"/>
</dbReference>
<dbReference type="GO" id="GO:0046872">
    <property type="term" value="F:metal ion binding"/>
    <property type="evidence" value="ECO:0007669"/>
    <property type="project" value="UniProtKB-KW"/>
</dbReference>
<dbReference type="Pfam" id="PF04055">
    <property type="entry name" value="Radical_SAM"/>
    <property type="match status" value="1"/>
</dbReference>
<evidence type="ECO:0000256" key="2">
    <source>
        <dbReference type="ARBA" id="ARBA00022691"/>
    </source>
</evidence>
<name>A0A345XMK8_9ACTN</name>
<keyword evidence="5" id="KW-0411">Iron-sulfur</keyword>
<dbReference type="GO" id="GO:0003824">
    <property type="term" value="F:catalytic activity"/>
    <property type="evidence" value="ECO:0007669"/>
    <property type="project" value="InterPro"/>
</dbReference>
<dbReference type="PANTHER" id="PTHR13932:SF5">
    <property type="entry name" value="RADICAL S-ADENOSYL METHIONINE DOMAIN-CONTAINING PROTEIN 1, MITOCHONDRIAL"/>
    <property type="match status" value="1"/>
</dbReference>
<dbReference type="SMART" id="SM00729">
    <property type="entry name" value="Elp3"/>
    <property type="match status" value="1"/>
</dbReference>
<dbReference type="EMBL" id="CP031320">
    <property type="protein sequence ID" value="AXK32874.1"/>
    <property type="molecule type" value="Genomic_DNA"/>
</dbReference>
<keyword evidence="4" id="KW-0408">Iron</keyword>
<dbReference type="GO" id="GO:0006779">
    <property type="term" value="P:porphyrin-containing compound biosynthetic process"/>
    <property type="evidence" value="ECO:0007669"/>
    <property type="project" value="TreeGrafter"/>
</dbReference>
<dbReference type="SFLD" id="SFLDS00029">
    <property type="entry name" value="Radical_SAM"/>
    <property type="match status" value="1"/>
</dbReference>
<evidence type="ECO:0000256" key="4">
    <source>
        <dbReference type="ARBA" id="ARBA00023004"/>
    </source>
</evidence>
<dbReference type="Proteomes" id="UP000254425">
    <property type="component" value="Chromosome"/>
</dbReference>
<dbReference type="KEGG" id="sarm:DVA86_09655"/>
<dbReference type="RefSeq" id="WP_208877379.1">
    <property type="nucleotide sequence ID" value="NZ_CP031320.1"/>
</dbReference>
<reference evidence="7 8" key="1">
    <citation type="submission" date="2018-07" db="EMBL/GenBank/DDBJ databases">
        <title>Draft genome of the type strain Streptomyces armeniacus ATCC 15676.</title>
        <authorList>
            <person name="Labana P."/>
            <person name="Gosse J.T."/>
            <person name="Boddy C.N."/>
        </authorList>
    </citation>
    <scope>NUCLEOTIDE SEQUENCE [LARGE SCALE GENOMIC DNA]</scope>
    <source>
        <strain evidence="7 8">ATCC 15676</strain>
    </source>
</reference>
<dbReference type="Gene3D" id="3.20.20.70">
    <property type="entry name" value="Aldolase class I"/>
    <property type="match status" value="1"/>
</dbReference>
<keyword evidence="3" id="KW-0479">Metal-binding</keyword>
<evidence type="ECO:0000256" key="3">
    <source>
        <dbReference type="ARBA" id="ARBA00022723"/>
    </source>
</evidence>
<keyword evidence="2" id="KW-0949">S-adenosyl-L-methionine</keyword>
<protein>
    <recommendedName>
        <fullName evidence="1">Heme chaperone HemW</fullName>
    </recommendedName>
</protein>
<gene>
    <name evidence="7" type="ORF">DVA86_09655</name>
</gene>
<dbReference type="InterPro" id="IPR007197">
    <property type="entry name" value="rSAM"/>
</dbReference>
<dbReference type="InterPro" id="IPR034505">
    <property type="entry name" value="Coproporphyrinogen-III_oxidase"/>
</dbReference>
<evidence type="ECO:0000256" key="1">
    <source>
        <dbReference type="ARBA" id="ARBA00017228"/>
    </source>
</evidence>
<evidence type="ECO:0000313" key="7">
    <source>
        <dbReference type="EMBL" id="AXK32874.1"/>
    </source>
</evidence>
<evidence type="ECO:0000313" key="8">
    <source>
        <dbReference type="Proteomes" id="UP000254425"/>
    </source>
</evidence>
<dbReference type="SFLD" id="SFLDG01065">
    <property type="entry name" value="anaerobic_coproporphyrinogen-I"/>
    <property type="match status" value="1"/>
</dbReference>
<proteinExistence type="predicted"/>
<dbReference type="GO" id="GO:0005737">
    <property type="term" value="C:cytoplasm"/>
    <property type="evidence" value="ECO:0007669"/>
    <property type="project" value="TreeGrafter"/>
</dbReference>
<evidence type="ECO:0000259" key="6">
    <source>
        <dbReference type="PROSITE" id="PS51918"/>
    </source>
</evidence>